<feature type="compositionally biased region" description="Polar residues" evidence="1">
    <location>
        <begin position="310"/>
        <end position="324"/>
    </location>
</feature>
<feature type="compositionally biased region" description="Basic and acidic residues" evidence="1">
    <location>
        <begin position="1270"/>
        <end position="1286"/>
    </location>
</feature>
<feature type="compositionally biased region" description="Basic and acidic residues" evidence="1">
    <location>
        <begin position="212"/>
        <end position="227"/>
    </location>
</feature>
<dbReference type="SMART" id="SM00228">
    <property type="entry name" value="PDZ"/>
    <property type="match status" value="1"/>
</dbReference>
<feature type="region of interest" description="Disordered" evidence="1">
    <location>
        <begin position="1"/>
        <end position="25"/>
    </location>
</feature>
<dbReference type="Gene3D" id="2.30.42.10">
    <property type="match status" value="1"/>
</dbReference>
<evidence type="ECO:0000313" key="3">
    <source>
        <dbReference type="Proteomes" id="UP000749559"/>
    </source>
</evidence>
<dbReference type="Gene3D" id="3.10.20.90">
    <property type="entry name" value="Phosphatidylinositol 3-kinase Catalytic Subunit, Chain A, domain 1"/>
    <property type="match status" value="1"/>
</dbReference>
<accession>A0A8J1U3N1</accession>
<feature type="region of interest" description="Disordered" evidence="1">
    <location>
        <begin position="1476"/>
        <end position="1591"/>
    </location>
</feature>
<name>A0A8J1U3N1_OWEFU</name>
<dbReference type="InterPro" id="IPR036034">
    <property type="entry name" value="PDZ_sf"/>
</dbReference>
<dbReference type="CDD" id="cd22712">
    <property type="entry name" value="FHA_RADIL-like"/>
    <property type="match status" value="1"/>
</dbReference>
<dbReference type="Pfam" id="PF01843">
    <property type="entry name" value="DIL"/>
    <property type="match status" value="1"/>
</dbReference>
<dbReference type="CDD" id="cd06690">
    <property type="entry name" value="PDZ_Radil-like"/>
    <property type="match status" value="1"/>
</dbReference>
<feature type="compositionally biased region" description="Basic and acidic residues" evidence="1">
    <location>
        <begin position="337"/>
        <end position="354"/>
    </location>
</feature>
<feature type="compositionally biased region" description="Polar residues" evidence="1">
    <location>
        <begin position="191"/>
        <end position="200"/>
    </location>
</feature>
<dbReference type="SUPFAM" id="SSF50156">
    <property type="entry name" value="PDZ domain-like"/>
    <property type="match status" value="1"/>
</dbReference>
<dbReference type="GO" id="GO:0007165">
    <property type="term" value="P:signal transduction"/>
    <property type="evidence" value="ECO:0007669"/>
    <property type="project" value="InterPro"/>
</dbReference>
<dbReference type="SMART" id="SM01132">
    <property type="entry name" value="DIL"/>
    <property type="match status" value="1"/>
</dbReference>
<dbReference type="InterPro" id="IPR000159">
    <property type="entry name" value="RA_dom"/>
</dbReference>
<comment type="caution">
    <text evidence="2">The sequence shown here is derived from an EMBL/GenBank/DDBJ whole genome shotgun (WGS) entry which is preliminary data.</text>
</comment>
<evidence type="ECO:0000313" key="2">
    <source>
        <dbReference type="EMBL" id="CAH1794336.1"/>
    </source>
</evidence>
<dbReference type="InterPro" id="IPR001478">
    <property type="entry name" value="PDZ"/>
</dbReference>
<feature type="compositionally biased region" description="Basic and acidic residues" evidence="1">
    <location>
        <begin position="234"/>
        <end position="251"/>
    </location>
</feature>
<dbReference type="SUPFAM" id="SSF49879">
    <property type="entry name" value="SMAD/FHA domain"/>
    <property type="match status" value="1"/>
</dbReference>
<dbReference type="CDD" id="cd17116">
    <property type="entry name" value="RA_Radil_like"/>
    <property type="match status" value="1"/>
</dbReference>
<evidence type="ECO:0000256" key="1">
    <source>
        <dbReference type="SAM" id="MobiDB-lite"/>
    </source>
</evidence>
<reference evidence="2" key="1">
    <citation type="submission" date="2022-03" db="EMBL/GenBank/DDBJ databases">
        <authorList>
            <person name="Martin C."/>
        </authorList>
    </citation>
    <scope>NUCLEOTIDE SEQUENCE</scope>
</reference>
<feature type="compositionally biased region" description="Basic and acidic residues" evidence="1">
    <location>
        <begin position="1534"/>
        <end position="1548"/>
    </location>
</feature>
<dbReference type="Pfam" id="PF00788">
    <property type="entry name" value="RA"/>
    <property type="match status" value="2"/>
</dbReference>
<organism evidence="2 3">
    <name type="scientific">Owenia fusiformis</name>
    <name type="common">Polychaete worm</name>
    <dbReference type="NCBI Taxonomy" id="6347"/>
    <lineage>
        <taxon>Eukaryota</taxon>
        <taxon>Metazoa</taxon>
        <taxon>Spiralia</taxon>
        <taxon>Lophotrochozoa</taxon>
        <taxon>Annelida</taxon>
        <taxon>Polychaeta</taxon>
        <taxon>Sedentaria</taxon>
        <taxon>Canalipalpata</taxon>
        <taxon>Sabellida</taxon>
        <taxon>Oweniida</taxon>
        <taxon>Oweniidae</taxon>
        <taxon>Owenia</taxon>
    </lineage>
</organism>
<dbReference type="GO" id="GO:0051020">
    <property type="term" value="F:GTPase binding"/>
    <property type="evidence" value="ECO:0007669"/>
    <property type="project" value="TreeGrafter"/>
</dbReference>
<gene>
    <name evidence="2" type="ORF">OFUS_LOCUS19047</name>
</gene>
<dbReference type="InterPro" id="IPR052072">
    <property type="entry name" value="Vascular_dev_regulator"/>
</dbReference>
<keyword evidence="3" id="KW-1185">Reference proteome</keyword>
<feature type="compositionally biased region" description="Basic residues" evidence="1">
    <location>
        <begin position="327"/>
        <end position="336"/>
    </location>
</feature>
<dbReference type="OrthoDB" id="3908708at2759"/>
<feature type="compositionally biased region" description="Low complexity" evidence="1">
    <location>
        <begin position="260"/>
        <end position="274"/>
    </location>
</feature>
<dbReference type="InterPro" id="IPR029071">
    <property type="entry name" value="Ubiquitin-like_domsf"/>
</dbReference>
<feature type="region of interest" description="Disordered" evidence="1">
    <location>
        <begin position="191"/>
        <end position="390"/>
    </location>
</feature>
<dbReference type="PANTHER" id="PTHR16027:SF9">
    <property type="entry name" value="RAS-ASSOCIATING AND DILUTE DOMAIN-CONTAINING PROTEIN"/>
    <property type="match status" value="1"/>
</dbReference>
<feature type="region of interest" description="Disordered" evidence="1">
    <location>
        <begin position="1331"/>
        <end position="1374"/>
    </location>
</feature>
<feature type="region of interest" description="Disordered" evidence="1">
    <location>
        <begin position="1270"/>
        <end position="1307"/>
    </location>
</feature>
<dbReference type="Gene3D" id="2.60.200.20">
    <property type="match status" value="1"/>
</dbReference>
<proteinExistence type="predicted"/>
<dbReference type="Proteomes" id="UP000749559">
    <property type="component" value="Unassembled WGS sequence"/>
</dbReference>
<sequence length="1927" mass="216501">MSSQFLEEIKNGSQPKGLYQTKRSNGIPLQDPNVVRHLNTIYMRAADGRISSITSEFHDVTRRRESRGPPIGATLEETIDAYNKKMQMSAFKVKLISKNPAKYEGVLRFFLENGHHRLTKAVRLQNDTCVRDLLTLLLSKVDVENKHDVGRWGKSLYQVVGRDEVKLDQDDKPLDIAVNARTTPHFILRMQNTGAPSGQTPILKISSKSRSKSAERPTRGRLMEEKQNTSYECALKDPHDNSDYGFLKDSEVAPSRRNPVQSSFSSRNSRLSVRSVHEQHVPQNITQKGPGQEPRGTLNNPRLAKLESEPIQTTMSNRSPSAQVIKSLKKKRQKTPRTKDNGFSKSFSLRESKARSKSMGNLNNLDRMSLRKKRKGKENDELDSPNRTELSVEETLPGILKIFGESIAPGANYKSVLASSRSTSQELVKEALERYGISKSKAKHYVLCDVIGKFGEGDNPVWETQYERTIGDTEKPLILQSFWKPGEGYSRRFEVRVKSELLNNEVDTVTSGLNANARRMLISQTRSDAIPNFDRYATRSPSPIDSDQVHTMEESTSSKYYAMSSGKAQVLEMYDFHDGVQSLPSCSTSSDGAPSIVTLSSSFAIRPPTECPYFLTLQGNDTNNDNIMYILADSVALIGRQGDAEAMPDIGLNDLDILPKHCWVCKKPIPQQEINENSYYCIVTLDPFQGAYVAVNGIQITSITELKQGDMVHIGEKYVFMFKDPTLPSSTASTATWVSAKGIQHVDDVIDVASDEISIPVQMEHATPGSRKDEDSTNAEVHEWRRHRRDEYNADHNKLKLSYRQEREDELLENIITSYDAVNTKFKLLPAYLLPLCVEFSSIRFAQESTRELLLKIASLVQSVVWDKTSLLSSKHPEKPLRDSKTAMEGIIPELKYMASWMANSIELLHFFRGQLPTVLLDASKALPRGARMTLVNADSELLAVLEEAFMYTFQQTVYHLTKTMYASLPSVLDSNPFNEDELESKDPSSTKPRVSELIYIYQTTLDITNVAQLHKNVVSQLFSYLFFFTNTAVFNSLMTKGSGIRYYKWSKGALIRGNLDKLESWAADNNLQLEFQQHFKSFSTLCDLLATPKVHLTQAEWTNLRRDFSELSPSQLQQVLSEYQLGPGKQRPRSWCPQPEELEDALNNDGVMLTYNNHPPLCIPGHGYMVDHTWIEDSAFHEALQTINSTFDEADDDHDSGMCAVDMNNEVFEEPAITRQPLGRQDKHLFHQYKYSSTESLSSDRQHGPISKTPFTRESFIGRDGRILGRRSLREDSKRDHDTRNNAKVYENFPKSRRSNKKHSEDLVEKWSNVTSELSFQKPKHHVRFSDDVTTDSSSSTVDFGDYHRHNTGTKKNHRDSPNAFSSTRDDYQYNKLSNNNNNDSYMNFQTRNNGSKTVSTLGSLVTEQLSISERHKEILENDMISAPDVSVKVSSSNAHLPESTQIQKDGGDYIKLLKERQNDSKVLASDSDYLCSKQTPDSKPVQKQKPKVLPKPKISPKPEIPVKLKRLSWSDGYQASSGGESRGSTPAHYEKVDHWGNKSDPKRRVKISPCSDSDYAYIRSDSQGSTTANNTSRDSNETSTCSDPYSIPKTIPDYLEILPESGCRHTARDYVLERIKSDDNIPRNTRILSDSAADNIENKTIADSTETIEIKLPSQNEKFATIRRTTGNLLRTFSDTGTSQGLDSFKIDNENNIFENKNLKEATLNKTAKEQYVDIISSKEYCGSRGLHVLPIGDTKQSSQQGGKHVSHGDDNSDMEVYHVKIDEVDSSSAYPTASETDGETQGVTEEDMDMLLHKDTMTQAHVRATQNAENMGFDVTDDVLIIDLTRNEAGCGLGLIDGLYTPLRAAGIYVRAIVKGGPADKDKRLSIGDRILAVNGTSIVGADYSSATNVIRKAGERLRFLVAKSSKAVAESITASQYMC</sequence>
<dbReference type="InterPro" id="IPR002710">
    <property type="entry name" value="Dilute_dom"/>
</dbReference>
<dbReference type="SMART" id="SM00314">
    <property type="entry name" value="RA"/>
    <property type="match status" value="2"/>
</dbReference>
<dbReference type="SUPFAM" id="SSF54236">
    <property type="entry name" value="Ubiquitin-like"/>
    <property type="match status" value="1"/>
</dbReference>
<dbReference type="PROSITE" id="PS50106">
    <property type="entry name" value="PDZ"/>
    <property type="match status" value="1"/>
</dbReference>
<feature type="compositionally biased region" description="Polar residues" evidence="1">
    <location>
        <begin position="1517"/>
        <end position="1530"/>
    </location>
</feature>
<feature type="compositionally biased region" description="Polar residues" evidence="1">
    <location>
        <begin position="1566"/>
        <end position="1589"/>
    </location>
</feature>
<dbReference type="PROSITE" id="PS50200">
    <property type="entry name" value="RA"/>
    <property type="match status" value="2"/>
</dbReference>
<dbReference type="InterPro" id="IPR008984">
    <property type="entry name" value="SMAD_FHA_dom_sf"/>
</dbReference>
<dbReference type="PANTHER" id="PTHR16027">
    <property type="entry name" value="DILUTE DOMAIN-CONTAINING PROTEIN YPR089W"/>
    <property type="match status" value="1"/>
</dbReference>
<dbReference type="Pfam" id="PF00595">
    <property type="entry name" value="PDZ"/>
    <property type="match status" value="1"/>
</dbReference>
<dbReference type="EMBL" id="CAIIXF020000009">
    <property type="protein sequence ID" value="CAH1794336.1"/>
    <property type="molecule type" value="Genomic_DNA"/>
</dbReference>
<dbReference type="PROSITE" id="PS51126">
    <property type="entry name" value="DILUTE"/>
    <property type="match status" value="1"/>
</dbReference>
<protein>
    <submittedName>
        <fullName evidence="2">Uncharacterized protein</fullName>
    </submittedName>
</protein>